<dbReference type="KEGG" id="dzi:111296368"/>
<keyword evidence="18" id="KW-1185">Reference proteome</keyword>
<dbReference type="RefSeq" id="XP_022746375.1">
    <property type="nucleotide sequence ID" value="XM_022890640.1"/>
</dbReference>
<dbReference type="InterPro" id="IPR044600">
    <property type="entry name" value="ATL1/ATL16-like"/>
</dbReference>
<sequence length="158" mass="17689">MDEEGRHGFRFHPFLIGLLGVIAGSFMVATYHLVCSVCNCYRRQMLGIAITSQNLQHNQQERPSDRSRSTSTPRLIPIFRYGKDCKEEMCAVCLSDFKEGEPIRLLPDCSHFFHVACIDTWLNLHSNCPLCRADTSSPPEQVAVSLPDATRTPTSGTS</sequence>
<keyword evidence="12 16" id="KW-0472">Membrane</keyword>
<evidence type="ECO:0000256" key="4">
    <source>
        <dbReference type="ARBA" id="ARBA00012483"/>
    </source>
</evidence>
<keyword evidence="11 16" id="KW-1133">Transmembrane helix</keyword>
<name>A0A6P5Z1E3_DURZI</name>
<keyword evidence="6 16" id="KW-0812">Transmembrane</keyword>
<evidence type="ECO:0000259" key="17">
    <source>
        <dbReference type="PROSITE" id="PS50089"/>
    </source>
</evidence>
<evidence type="ECO:0000313" key="18">
    <source>
        <dbReference type="Proteomes" id="UP000515121"/>
    </source>
</evidence>
<protein>
    <recommendedName>
        <fullName evidence="4">RING-type E3 ubiquitin transferase</fullName>
        <ecNumber evidence="4">2.3.2.27</ecNumber>
    </recommendedName>
</protein>
<feature type="region of interest" description="Disordered" evidence="15">
    <location>
        <begin position="136"/>
        <end position="158"/>
    </location>
</feature>
<dbReference type="Pfam" id="PF13639">
    <property type="entry name" value="zf-RING_2"/>
    <property type="match status" value="1"/>
</dbReference>
<evidence type="ECO:0000256" key="5">
    <source>
        <dbReference type="ARBA" id="ARBA00022679"/>
    </source>
</evidence>
<dbReference type="AlphaFoldDB" id="A0A6P5Z1E3"/>
<evidence type="ECO:0000256" key="6">
    <source>
        <dbReference type="ARBA" id="ARBA00022692"/>
    </source>
</evidence>
<keyword evidence="10" id="KW-0862">Zinc</keyword>
<evidence type="ECO:0000256" key="16">
    <source>
        <dbReference type="SAM" id="Phobius"/>
    </source>
</evidence>
<dbReference type="SUPFAM" id="SSF57850">
    <property type="entry name" value="RING/U-box"/>
    <property type="match status" value="1"/>
</dbReference>
<dbReference type="GeneID" id="111296368"/>
<keyword evidence="5" id="KW-0808">Transferase</keyword>
<evidence type="ECO:0000313" key="19">
    <source>
        <dbReference type="RefSeq" id="XP_022746375.1"/>
    </source>
</evidence>
<dbReference type="GO" id="GO:0016567">
    <property type="term" value="P:protein ubiquitination"/>
    <property type="evidence" value="ECO:0007669"/>
    <property type="project" value="UniProtKB-UniPathway"/>
</dbReference>
<evidence type="ECO:0000256" key="2">
    <source>
        <dbReference type="ARBA" id="ARBA00004167"/>
    </source>
</evidence>
<dbReference type="SMART" id="SM00184">
    <property type="entry name" value="RING"/>
    <property type="match status" value="1"/>
</dbReference>
<feature type="transmembrane region" description="Helical" evidence="16">
    <location>
        <begin position="12"/>
        <end position="34"/>
    </location>
</feature>
<dbReference type="InterPro" id="IPR013083">
    <property type="entry name" value="Znf_RING/FYVE/PHD"/>
</dbReference>
<keyword evidence="9" id="KW-0833">Ubl conjugation pathway</keyword>
<proteinExistence type="inferred from homology"/>
<comment type="catalytic activity">
    <reaction evidence="1">
        <text>S-ubiquitinyl-[E2 ubiquitin-conjugating enzyme]-L-cysteine + [acceptor protein]-L-lysine = [E2 ubiquitin-conjugating enzyme]-L-cysteine + N(6)-ubiquitinyl-[acceptor protein]-L-lysine.</text>
        <dbReference type="EC" id="2.3.2.27"/>
    </reaction>
</comment>
<dbReference type="GO" id="GO:0008270">
    <property type="term" value="F:zinc ion binding"/>
    <property type="evidence" value="ECO:0007669"/>
    <property type="project" value="UniProtKB-KW"/>
</dbReference>
<keyword evidence="7" id="KW-0479">Metal-binding</keyword>
<feature type="domain" description="RING-type" evidence="17">
    <location>
        <begin position="90"/>
        <end position="132"/>
    </location>
</feature>
<dbReference type="Gene3D" id="3.30.40.10">
    <property type="entry name" value="Zinc/RING finger domain, C3HC4 (zinc finger)"/>
    <property type="match status" value="1"/>
</dbReference>
<dbReference type="Proteomes" id="UP000515121">
    <property type="component" value="Unplaced"/>
</dbReference>
<evidence type="ECO:0000256" key="11">
    <source>
        <dbReference type="ARBA" id="ARBA00022989"/>
    </source>
</evidence>
<organism evidence="18 19">
    <name type="scientific">Durio zibethinus</name>
    <name type="common">Durian</name>
    <dbReference type="NCBI Taxonomy" id="66656"/>
    <lineage>
        <taxon>Eukaryota</taxon>
        <taxon>Viridiplantae</taxon>
        <taxon>Streptophyta</taxon>
        <taxon>Embryophyta</taxon>
        <taxon>Tracheophyta</taxon>
        <taxon>Spermatophyta</taxon>
        <taxon>Magnoliopsida</taxon>
        <taxon>eudicotyledons</taxon>
        <taxon>Gunneridae</taxon>
        <taxon>Pentapetalae</taxon>
        <taxon>rosids</taxon>
        <taxon>malvids</taxon>
        <taxon>Malvales</taxon>
        <taxon>Malvaceae</taxon>
        <taxon>Helicteroideae</taxon>
        <taxon>Durio</taxon>
    </lineage>
</organism>
<dbReference type="InterPro" id="IPR001841">
    <property type="entry name" value="Znf_RING"/>
</dbReference>
<evidence type="ECO:0000256" key="13">
    <source>
        <dbReference type="ARBA" id="ARBA00024209"/>
    </source>
</evidence>
<gene>
    <name evidence="19" type="primary">LOC111296368</name>
</gene>
<dbReference type="GO" id="GO:0061630">
    <property type="term" value="F:ubiquitin protein ligase activity"/>
    <property type="evidence" value="ECO:0007669"/>
    <property type="project" value="UniProtKB-EC"/>
</dbReference>
<comment type="pathway">
    <text evidence="3">Protein modification; protein ubiquitination.</text>
</comment>
<dbReference type="GO" id="GO:0016020">
    <property type="term" value="C:membrane"/>
    <property type="evidence" value="ECO:0007669"/>
    <property type="project" value="UniProtKB-SubCell"/>
</dbReference>
<dbReference type="PROSITE" id="PS50089">
    <property type="entry name" value="ZF_RING_2"/>
    <property type="match status" value="1"/>
</dbReference>
<evidence type="ECO:0000256" key="8">
    <source>
        <dbReference type="ARBA" id="ARBA00022771"/>
    </source>
</evidence>
<evidence type="ECO:0000256" key="12">
    <source>
        <dbReference type="ARBA" id="ARBA00023136"/>
    </source>
</evidence>
<dbReference type="CDD" id="cd16461">
    <property type="entry name" value="RING-H2_EL5-like"/>
    <property type="match status" value="1"/>
</dbReference>
<comment type="subcellular location">
    <subcellularLocation>
        <location evidence="2">Membrane</location>
        <topology evidence="2">Single-pass membrane protein</topology>
    </subcellularLocation>
</comment>
<keyword evidence="8 14" id="KW-0863">Zinc-finger</keyword>
<evidence type="ECO:0000256" key="9">
    <source>
        <dbReference type="ARBA" id="ARBA00022786"/>
    </source>
</evidence>
<accession>A0A6P5Z1E3</accession>
<dbReference type="EC" id="2.3.2.27" evidence="4"/>
<reference evidence="19" key="1">
    <citation type="submission" date="2025-08" db="UniProtKB">
        <authorList>
            <consortium name="RefSeq"/>
        </authorList>
    </citation>
    <scope>IDENTIFICATION</scope>
    <source>
        <tissue evidence="19">Fruit stalk</tissue>
    </source>
</reference>
<evidence type="ECO:0000256" key="10">
    <source>
        <dbReference type="ARBA" id="ARBA00022833"/>
    </source>
</evidence>
<evidence type="ECO:0000256" key="1">
    <source>
        <dbReference type="ARBA" id="ARBA00000900"/>
    </source>
</evidence>
<evidence type="ECO:0000256" key="14">
    <source>
        <dbReference type="PROSITE-ProRule" id="PRU00175"/>
    </source>
</evidence>
<dbReference type="UniPathway" id="UPA00143"/>
<comment type="similarity">
    <text evidence="13">Belongs to the RING-type zinc finger family. ATL subfamily.</text>
</comment>
<dbReference type="PANTHER" id="PTHR46913:SF1">
    <property type="entry name" value="RING-H2 FINGER PROTEIN ATL16"/>
    <property type="match status" value="1"/>
</dbReference>
<dbReference type="OrthoDB" id="8062037at2759"/>
<evidence type="ECO:0000256" key="15">
    <source>
        <dbReference type="SAM" id="MobiDB-lite"/>
    </source>
</evidence>
<dbReference type="PANTHER" id="PTHR46913">
    <property type="entry name" value="RING-H2 FINGER PROTEIN ATL16"/>
    <property type="match status" value="1"/>
</dbReference>
<evidence type="ECO:0000256" key="3">
    <source>
        <dbReference type="ARBA" id="ARBA00004906"/>
    </source>
</evidence>
<evidence type="ECO:0000256" key="7">
    <source>
        <dbReference type="ARBA" id="ARBA00022723"/>
    </source>
</evidence>